<dbReference type="EMBL" id="FOCC01000005">
    <property type="protein sequence ID" value="SEM60462.1"/>
    <property type="molecule type" value="Genomic_DNA"/>
</dbReference>
<evidence type="ECO:0000313" key="1">
    <source>
        <dbReference type="EMBL" id="SEM60462.1"/>
    </source>
</evidence>
<sequence length="152" mass="16044">MTEIVNTKNTISTDLANAVAGSSSAQVLKNIGNNNTTIKMDDFLKIISTAMSTPSLDGDSSSSSSSTDYISQMSQFAMLQAVTDLEKEVTSSMMVSQQQQAFSLIGKNVTINDSTAGTVTGKVEKAQIKDGFAQVYVNGSYYDLGNLTEVGG</sequence>
<gene>
    <name evidence="1" type="ORF">SAMN05216431_10533</name>
</gene>
<keyword evidence="1" id="KW-0966">Cell projection</keyword>
<dbReference type="Proteomes" id="UP000182089">
    <property type="component" value="Unassembled WGS sequence"/>
</dbReference>
<protein>
    <submittedName>
        <fullName evidence="1">Flagellar basal-body rod modification protein FlgD</fullName>
    </submittedName>
</protein>
<keyword evidence="1" id="KW-0969">Cilium</keyword>
<reference evidence="1 2" key="1">
    <citation type="submission" date="2016-10" db="EMBL/GenBank/DDBJ databases">
        <authorList>
            <person name="Varghese N."/>
            <person name="Submissions S."/>
        </authorList>
    </citation>
    <scope>NUCLEOTIDE SEQUENCE [LARGE SCALE GENOMIC DNA]</scope>
    <source>
        <strain evidence="1 2">WC1T17</strain>
    </source>
</reference>
<accession>A0ABY1AB46</accession>
<evidence type="ECO:0000313" key="2">
    <source>
        <dbReference type="Proteomes" id="UP000182089"/>
    </source>
</evidence>
<comment type="caution">
    <text evidence="1">The sequence shown here is derived from an EMBL/GenBank/DDBJ whole genome shotgun (WGS) entry which is preliminary data.</text>
</comment>
<name>A0ABY1AB46_9LACO</name>
<keyword evidence="1" id="KW-0282">Flagellum</keyword>
<proteinExistence type="predicted"/>
<organism evidence="1 2">
    <name type="scientific">Ligilactobacillus ruminis</name>
    <dbReference type="NCBI Taxonomy" id="1623"/>
    <lineage>
        <taxon>Bacteria</taxon>
        <taxon>Bacillati</taxon>
        <taxon>Bacillota</taxon>
        <taxon>Bacilli</taxon>
        <taxon>Lactobacillales</taxon>
        <taxon>Lactobacillaceae</taxon>
        <taxon>Ligilactobacillus</taxon>
    </lineage>
</organism>